<dbReference type="PANTHER" id="PTHR24193">
    <property type="entry name" value="ANKYRIN REPEAT PROTEIN"/>
    <property type="match status" value="1"/>
</dbReference>
<dbReference type="PROSITE" id="PS01360">
    <property type="entry name" value="ZF_MYND_1"/>
    <property type="match status" value="1"/>
</dbReference>
<feature type="domain" description="MYND-type" evidence="9">
    <location>
        <begin position="528"/>
        <end position="568"/>
    </location>
</feature>
<evidence type="ECO:0000256" key="4">
    <source>
        <dbReference type="ARBA" id="ARBA00022833"/>
    </source>
</evidence>
<dbReference type="Gene3D" id="1.25.40.20">
    <property type="entry name" value="Ankyrin repeat-containing domain"/>
    <property type="match status" value="4"/>
</dbReference>
<dbReference type="AlphaFoldDB" id="A0A7S3UEI0"/>
<dbReference type="InterPro" id="IPR036770">
    <property type="entry name" value="Ankyrin_rpt-contain_sf"/>
</dbReference>
<dbReference type="InterPro" id="IPR002893">
    <property type="entry name" value="Znf_MYND"/>
</dbReference>
<evidence type="ECO:0000256" key="8">
    <source>
        <dbReference type="SAM" id="MobiDB-lite"/>
    </source>
</evidence>
<feature type="repeat" description="ANK" evidence="6">
    <location>
        <begin position="116"/>
        <end position="148"/>
    </location>
</feature>
<dbReference type="InterPro" id="IPR002110">
    <property type="entry name" value="Ankyrin_rpt"/>
</dbReference>
<sequence length="588" mass="64694">MVIYTPEVLRCALHNAIGQGKKEDVELCVARGASLEWRDEGEAACGMNVFHLAVCCDANVQDKVEMIQYFLDQKCNVNAIDYVESTPLHAAAAMGEPKVVEILVKNGASPFAKDAEGLTPLHLAANGGHLAAAKVLTTNWAPVNATDCEEEEEEEETDDVSEAFQRQQKRTGKKRVATPGASLYIARRGTPLHVCAAASRAGIAKHLVCDAGADVRSQEGPQKSTALHIASRCGNLKICKLLLDNGADVNARDKNSETPLMRAVEGGHLDIACILIERGSNVCAENEAGLTALHIAAALARKNFFPLLVEQGANPNCPCSKQYKDWDGGRTPVHYAAHNGELDAFLSLVKLGGNPRALSKVGWPPLFYAVEAKNLSLSESIMDEDLKLELHCTVSGNRTPLMVAAMQDWKEGATAILKRYPFTLNWQDEIGRTALHWASLRTSTGVMEVLYDAGANKDILDKDGKTAGELYTGVVRPPPKRQWEEERKGAMGESQWDYTQVMENTAFRYVRKAMAAKRTREIAREKQCAWCKRYTFEAKRCGACKNAFYCGNACQKKDWNEGGHRLHCFTKFVDPSLVSQHLENKTRM</sequence>
<reference evidence="10" key="1">
    <citation type="submission" date="2021-01" db="EMBL/GenBank/DDBJ databases">
        <authorList>
            <person name="Corre E."/>
            <person name="Pelletier E."/>
            <person name="Niang G."/>
            <person name="Scheremetjew M."/>
            <person name="Finn R."/>
            <person name="Kale V."/>
            <person name="Holt S."/>
            <person name="Cochrane G."/>
            <person name="Meng A."/>
            <person name="Brown T."/>
            <person name="Cohen L."/>
        </authorList>
    </citation>
    <scope>NUCLEOTIDE SEQUENCE</scope>
    <source>
        <strain evidence="10">CCMP1897</strain>
    </source>
</reference>
<feature type="repeat" description="ANK" evidence="6">
    <location>
        <begin position="288"/>
        <end position="316"/>
    </location>
</feature>
<dbReference type="GO" id="GO:0008270">
    <property type="term" value="F:zinc ion binding"/>
    <property type="evidence" value="ECO:0007669"/>
    <property type="project" value="UniProtKB-KW"/>
</dbReference>
<dbReference type="GO" id="GO:0000976">
    <property type="term" value="F:transcription cis-regulatory region binding"/>
    <property type="evidence" value="ECO:0007669"/>
    <property type="project" value="TreeGrafter"/>
</dbReference>
<dbReference type="PROSITE" id="PS50865">
    <property type="entry name" value="ZF_MYND_2"/>
    <property type="match status" value="1"/>
</dbReference>
<keyword evidence="2" id="KW-0677">Repeat</keyword>
<feature type="repeat" description="ANK" evidence="6">
    <location>
        <begin position="255"/>
        <end position="287"/>
    </location>
</feature>
<feature type="repeat" description="ANK" evidence="6">
    <location>
        <begin position="328"/>
        <end position="360"/>
    </location>
</feature>
<name>A0A7S3UEI0_9CHLO</name>
<dbReference type="PROSITE" id="PS50297">
    <property type="entry name" value="ANK_REP_REGION"/>
    <property type="match status" value="7"/>
</dbReference>
<evidence type="ECO:0000256" key="3">
    <source>
        <dbReference type="ARBA" id="ARBA00022771"/>
    </source>
</evidence>
<protein>
    <recommendedName>
        <fullName evidence="9">MYND-type domain-containing protein</fullName>
    </recommendedName>
</protein>
<feature type="region of interest" description="Disordered" evidence="8">
    <location>
        <begin position="149"/>
        <end position="175"/>
    </location>
</feature>
<accession>A0A7S3UEI0</accession>
<dbReference type="Pfam" id="PF12796">
    <property type="entry name" value="Ank_2"/>
    <property type="match status" value="3"/>
</dbReference>
<feature type="repeat" description="ANK" evidence="6">
    <location>
        <begin position="222"/>
        <end position="254"/>
    </location>
</feature>
<evidence type="ECO:0000259" key="9">
    <source>
        <dbReference type="PROSITE" id="PS50865"/>
    </source>
</evidence>
<evidence type="ECO:0000256" key="6">
    <source>
        <dbReference type="PROSITE-ProRule" id="PRU00023"/>
    </source>
</evidence>
<feature type="compositionally biased region" description="Acidic residues" evidence="8">
    <location>
        <begin position="149"/>
        <end position="161"/>
    </location>
</feature>
<evidence type="ECO:0000256" key="7">
    <source>
        <dbReference type="PROSITE-ProRule" id="PRU00134"/>
    </source>
</evidence>
<dbReference type="Pfam" id="PF01753">
    <property type="entry name" value="zf-MYND"/>
    <property type="match status" value="1"/>
</dbReference>
<dbReference type="GO" id="GO:0005634">
    <property type="term" value="C:nucleus"/>
    <property type="evidence" value="ECO:0007669"/>
    <property type="project" value="TreeGrafter"/>
</dbReference>
<gene>
    <name evidence="10" type="ORF">PSAL00342_LOCUS5872</name>
</gene>
<evidence type="ECO:0000256" key="1">
    <source>
        <dbReference type="ARBA" id="ARBA00022723"/>
    </source>
</evidence>
<organism evidence="10">
    <name type="scientific">Picocystis salinarum</name>
    <dbReference type="NCBI Taxonomy" id="88271"/>
    <lineage>
        <taxon>Eukaryota</taxon>
        <taxon>Viridiplantae</taxon>
        <taxon>Chlorophyta</taxon>
        <taxon>Picocystophyceae</taxon>
        <taxon>Picocystales</taxon>
        <taxon>Picocystaceae</taxon>
        <taxon>Picocystis</taxon>
    </lineage>
</organism>
<dbReference type="Gene3D" id="6.10.140.2220">
    <property type="match status" value="1"/>
</dbReference>
<dbReference type="PROSITE" id="PS50088">
    <property type="entry name" value="ANK_REPEAT"/>
    <property type="match status" value="7"/>
</dbReference>
<dbReference type="Pfam" id="PF00023">
    <property type="entry name" value="Ank"/>
    <property type="match status" value="1"/>
</dbReference>
<dbReference type="GO" id="GO:0045944">
    <property type="term" value="P:positive regulation of transcription by RNA polymerase II"/>
    <property type="evidence" value="ECO:0007669"/>
    <property type="project" value="TreeGrafter"/>
</dbReference>
<dbReference type="SMART" id="SM00248">
    <property type="entry name" value="ANK"/>
    <property type="match status" value="11"/>
</dbReference>
<proteinExistence type="predicted"/>
<feature type="repeat" description="ANK" evidence="6">
    <location>
        <begin position="83"/>
        <end position="115"/>
    </location>
</feature>
<evidence type="ECO:0000313" key="10">
    <source>
        <dbReference type="EMBL" id="CAE0612037.1"/>
    </source>
</evidence>
<keyword evidence="4" id="KW-0862">Zinc</keyword>
<dbReference type="EMBL" id="HBIS01006487">
    <property type="protein sequence ID" value="CAE0612037.1"/>
    <property type="molecule type" value="Transcribed_RNA"/>
</dbReference>
<evidence type="ECO:0000256" key="5">
    <source>
        <dbReference type="ARBA" id="ARBA00023043"/>
    </source>
</evidence>
<feature type="repeat" description="ANK" evidence="6">
    <location>
        <begin position="430"/>
        <end position="462"/>
    </location>
</feature>
<evidence type="ECO:0000256" key="2">
    <source>
        <dbReference type="ARBA" id="ARBA00022737"/>
    </source>
</evidence>
<dbReference type="InterPro" id="IPR050663">
    <property type="entry name" value="Ankyrin-SOCS_Box"/>
</dbReference>
<dbReference type="SUPFAM" id="SSF144232">
    <property type="entry name" value="HIT/MYND zinc finger-like"/>
    <property type="match status" value="1"/>
</dbReference>
<dbReference type="PANTHER" id="PTHR24193:SF121">
    <property type="entry name" value="ADA2A-CONTAINING COMPLEX COMPONENT 3, ISOFORM D"/>
    <property type="match status" value="1"/>
</dbReference>
<dbReference type="SUPFAM" id="SSF48403">
    <property type="entry name" value="Ankyrin repeat"/>
    <property type="match status" value="2"/>
</dbReference>
<keyword evidence="1" id="KW-0479">Metal-binding</keyword>
<dbReference type="PRINTS" id="PR01415">
    <property type="entry name" value="ANKYRIN"/>
</dbReference>
<keyword evidence="5 6" id="KW-0040">ANK repeat</keyword>
<keyword evidence="3 7" id="KW-0863">Zinc-finger</keyword>